<dbReference type="Pfam" id="PF01555">
    <property type="entry name" value="N6_N4_Mtase"/>
    <property type="match status" value="1"/>
</dbReference>
<dbReference type="InterPro" id="IPR002941">
    <property type="entry name" value="DNA_methylase_N4/N6"/>
</dbReference>
<dbReference type="GO" id="GO:0032259">
    <property type="term" value="P:methylation"/>
    <property type="evidence" value="ECO:0007669"/>
    <property type="project" value="UniProtKB-KW"/>
</dbReference>
<organism evidence="4 5">
    <name type="scientific">Pectobacterium phage vB_PcaM_CBB</name>
    <dbReference type="NCBI Taxonomy" id="2772511"/>
    <lineage>
        <taxon>Viruses</taxon>
        <taxon>Duplodnaviria</taxon>
        <taxon>Heunggongvirae</taxon>
        <taxon>Uroviricota</taxon>
        <taxon>Caudoviricetes</taxon>
        <taxon>Mimasvirus</taxon>
        <taxon>Mimasvirus CBB</taxon>
    </lineage>
</organism>
<dbReference type="InterPro" id="IPR001091">
    <property type="entry name" value="RM_Methyltransferase"/>
</dbReference>
<evidence type="ECO:0000259" key="3">
    <source>
        <dbReference type="Pfam" id="PF01555"/>
    </source>
</evidence>
<keyword evidence="1 4" id="KW-0489">Methyltransferase</keyword>
<evidence type="ECO:0000313" key="4">
    <source>
        <dbReference type="EMBL" id="AMM43722.1"/>
    </source>
</evidence>
<dbReference type="EMBL" id="KU574722">
    <property type="protein sequence ID" value="AMM43722.1"/>
    <property type="molecule type" value="Genomic_DNA"/>
</dbReference>
<evidence type="ECO:0000256" key="2">
    <source>
        <dbReference type="ARBA" id="ARBA00022679"/>
    </source>
</evidence>
<keyword evidence="5" id="KW-1185">Reference proteome</keyword>
<dbReference type="SUPFAM" id="SSF53335">
    <property type="entry name" value="S-adenosyl-L-methionine-dependent methyltransferases"/>
    <property type="match status" value="1"/>
</dbReference>
<feature type="domain" description="DNA methylase N-4/N-6" evidence="3">
    <location>
        <begin position="41"/>
        <end position="274"/>
    </location>
</feature>
<accession>A0A1L2CUM1</accession>
<evidence type="ECO:0000313" key="5">
    <source>
        <dbReference type="Proteomes" id="UP000223891"/>
    </source>
</evidence>
<proteinExistence type="predicted"/>
<dbReference type="PRINTS" id="PR00508">
    <property type="entry name" value="S21N4MTFRASE"/>
</dbReference>
<dbReference type="GO" id="GO:0008170">
    <property type="term" value="F:N-methyltransferase activity"/>
    <property type="evidence" value="ECO:0007669"/>
    <property type="project" value="InterPro"/>
</dbReference>
<dbReference type="GO" id="GO:0003677">
    <property type="term" value="F:DNA binding"/>
    <property type="evidence" value="ECO:0007669"/>
    <property type="project" value="InterPro"/>
</dbReference>
<dbReference type="Gene3D" id="3.40.50.150">
    <property type="entry name" value="Vaccinia Virus protein VP39"/>
    <property type="match status" value="1"/>
</dbReference>
<dbReference type="InterPro" id="IPR029063">
    <property type="entry name" value="SAM-dependent_MTases_sf"/>
</dbReference>
<dbReference type="Proteomes" id="UP000223891">
    <property type="component" value="Segment"/>
</dbReference>
<keyword evidence="2 4" id="KW-0808">Transferase</keyword>
<reference evidence="5" key="1">
    <citation type="submission" date="2016-01" db="EMBL/GenBank/DDBJ databases">
        <title>Isolation and Characterization of Enterobacteria phage CBB.</title>
        <authorList>
            <person name="Buttimer C.T.H."/>
            <person name="Hendrix H."/>
            <person name="Alexandre H."/>
            <person name="O'Mahony J."/>
            <person name="Lavigne R."/>
            <person name="Coffey A."/>
        </authorList>
    </citation>
    <scope>NUCLEOTIDE SEQUENCE [LARGE SCALE GENOMIC DNA]</scope>
</reference>
<name>A0A1L2CUM1_9CAUD</name>
<protein>
    <submittedName>
        <fullName evidence="4">Putative N-4 cytosine-specific methyltransferase</fullName>
    </submittedName>
</protein>
<evidence type="ECO:0000256" key="1">
    <source>
        <dbReference type="ARBA" id="ARBA00022603"/>
    </source>
</evidence>
<sequence length="286" mass="33206">MDYTGKFTHQKLEFDTGTVIVINGDCVEVLKELNELGFKFNTAITSPPYAEQRKDVYDSISPDDFPEWYTNVSTDIMNVIRDDGSYFFNIKEHVDKGKRDTYVYRTIIDMSEKFNWSDEYIWNKTNPFPTGAKTRLKDGFERIYQFNHTTKYKFFPDEVKVPSTSKYLESEKKRKNKGEHNVTNGSSMNMAKRIAEDMVRPSNVITCSTSNLNIGHPAVFPIDIPNFYIKLSTEENDWILDPFGGSGTTALSAIQNNRNCLIIEKSEQYYQLIIERLLQYGRENYV</sequence>
<gene>
    <name evidence="4" type="ORF">CBB_157</name>
</gene>